<feature type="domain" description="Glutamine amidotransferase" evidence="10">
    <location>
        <begin position="55"/>
        <end position="228"/>
    </location>
</feature>
<accession>A0ABS5PMV3</accession>
<dbReference type="InterPro" id="IPR004468">
    <property type="entry name" value="CTP_synthase"/>
</dbReference>
<dbReference type="Gene3D" id="3.40.50.880">
    <property type="match status" value="1"/>
</dbReference>
<protein>
    <recommendedName>
        <fullName evidence="3">CTP synthase (glutamine hydrolyzing)</fullName>
        <ecNumber evidence="3">6.3.4.2</ecNumber>
    </recommendedName>
</protein>
<dbReference type="Pfam" id="PF00117">
    <property type="entry name" value="GATase"/>
    <property type="match status" value="1"/>
</dbReference>
<name>A0ABS5PMV3_9FIRM</name>
<dbReference type="NCBIfam" id="NF004836">
    <property type="entry name" value="PRK06186.1"/>
    <property type="match status" value="1"/>
</dbReference>
<evidence type="ECO:0000256" key="4">
    <source>
        <dbReference type="ARBA" id="ARBA00022598"/>
    </source>
</evidence>
<evidence type="ECO:0000313" key="11">
    <source>
        <dbReference type="EMBL" id="MBS7525724.1"/>
    </source>
</evidence>
<dbReference type="PANTHER" id="PTHR11550">
    <property type="entry name" value="CTP SYNTHASE"/>
    <property type="match status" value="1"/>
</dbReference>
<comment type="similarity">
    <text evidence="2">Belongs to the CTP synthase family.</text>
</comment>
<comment type="catalytic activity">
    <reaction evidence="9">
        <text>UTP + L-glutamine + ATP + H2O = CTP + L-glutamate + ADP + phosphate + 2 H(+)</text>
        <dbReference type="Rhea" id="RHEA:26426"/>
        <dbReference type="ChEBI" id="CHEBI:15377"/>
        <dbReference type="ChEBI" id="CHEBI:15378"/>
        <dbReference type="ChEBI" id="CHEBI:29985"/>
        <dbReference type="ChEBI" id="CHEBI:30616"/>
        <dbReference type="ChEBI" id="CHEBI:37563"/>
        <dbReference type="ChEBI" id="CHEBI:43474"/>
        <dbReference type="ChEBI" id="CHEBI:46398"/>
        <dbReference type="ChEBI" id="CHEBI:58359"/>
        <dbReference type="ChEBI" id="CHEBI:456216"/>
        <dbReference type="EC" id="6.3.4.2"/>
    </reaction>
</comment>
<evidence type="ECO:0000256" key="9">
    <source>
        <dbReference type="ARBA" id="ARBA00047781"/>
    </source>
</evidence>
<comment type="pathway">
    <text evidence="1">Pyrimidine metabolism; CTP biosynthesis via de novo pathway; CTP from UDP: step 2/2.</text>
</comment>
<dbReference type="RefSeq" id="WP_213235508.1">
    <property type="nucleotide sequence ID" value="NZ_JAHBCL010000004.1"/>
</dbReference>
<keyword evidence="5" id="KW-0547">Nucleotide-binding</keyword>
<dbReference type="InterPro" id="IPR017926">
    <property type="entry name" value="GATASE"/>
</dbReference>
<dbReference type="SUPFAM" id="SSF52317">
    <property type="entry name" value="Class I glutamine amidotransferase-like"/>
    <property type="match status" value="1"/>
</dbReference>
<sequence length="233" mass="26167">MNIKIAIIGEYHENFLPHTSINQCLKDLAHFMNITIDYDWIETTDLVLNPEAVLKPYQGIWSAPGSPFKSLDGALNAIQYARENNVPHLGTCAGFQHTVIEIARNMLSIKDASHEEYPEESSSHLFISKLVCSLAGKTMAVSIKAHTKAHDAYQAEDVNENYYCNFGINPGILDQLQHPDLIFSGVDQDGEIRILELKHLDYFVATLFVPQSRSTRETPHPLIRNFIAAAMTQ</sequence>
<proteinExistence type="inferred from homology"/>
<evidence type="ECO:0000259" key="10">
    <source>
        <dbReference type="Pfam" id="PF00117"/>
    </source>
</evidence>
<reference evidence="11 12" key="1">
    <citation type="submission" date="2021-05" db="EMBL/GenBank/DDBJ databases">
        <title>Fusibacter ferrireducens sp. nov., an anaerobic, sulfur- and Fe-reducing bacterium isolated from the mangrove sediment.</title>
        <authorList>
            <person name="Qiu D."/>
        </authorList>
    </citation>
    <scope>NUCLEOTIDE SEQUENCE [LARGE SCALE GENOMIC DNA]</scope>
    <source>
        <strain evidence="11 12">DSM 12116</strain>
    </source>
</reference>
<dbReference type="EC" id="6.3.4.2" evidence="3"/>
<organism evidence="11 12">
    <name type="scientific">Fusibacter paucivorans</name>
    <dbReference type="NCBI Taxonomy" id="76009"/>
    <lineage>
        <taxon>Bacteria</taxon>
        <taxon>Bacillati</taxon>
        <taxon>Bacillota</taxon>
        <taxon>Clostridia</taxon>
        <taxon>Eubacteriales</taxon>
        <taxon>Eubacteriales Family XII. Incertae Sedis</taxon>
        <taxon>Fusibacter</taxon>
    </lineage>
</organism>
<keyword evidence="6" id="KW-0067">ATP-binding</keyword>
<dbReference type="PANTHER" id="PTHR11550:SF0">
    <property type="entry name" value="CTP SYNTHASE-RELATED"/>
    <property type="match status" value="1"/>
</dbReference>
<dbReference type="Proteomes" id="UP000746471">
    <property type="component" value="Unassembled WGS sequence"/>
</dbReference>
<evidence type="ECO:0000256" key="8">
    <source>
        <dbReference type="ARBA" id="ARBA00022975"/>
    </source>
</evidence>
<dbReference type="PROSITE" id="PS51273">
    <property type="entry name" value="GATASE_TYPE_1"/>
    <property type="match status" value="1"/>
</dbReference>
<keyword evidence="12" id="KW-1185">Reference proteome</keyword>
<keyword evidence="8" id="KW-0665">Pyrimidine biosynthesis</keyword>
<evidence type="ECO:0000256" key="1">
    <source>
        <dbReference type="ARBA" id="ARBA00005171"/>
    </source>
</evidence>
<keyword evidence="4" id="KW-0436">Ligase</keyword>
<evidence type="ECO:0000256" key="3">
    <source>
        <dbReference type="ARBA" id="ARBA00012291"/>
    </source>
</evidence>
<evidence type="ECO:0000256" key="7">
    <source>
        <dbReference type="ARBA" id="ARBA00022962"/>
    </source>
</evidence>
<evidence type="ECO:0000256" key="6">
    <source>
        <dbReference type="ARBA" id="ARBA00022840"/>
    </source>
</evidence>
<evidence type="ECO:0000256" key="2">
    <source>
        <dbReference type="ARBA" id="ARBA00007533"/>
    </source>
</evidence>
<comment type="caution">
    <text evidence="11">The sequence shown here is derived from an EMBL/GenBank/DDBJ whole genome shotgun (WGS) entry which is preliminary data.</text>
</comment>
<dbReference type="EMBL" id="JAHBCL010000004">
    <property type="protein sequence ID" value="MBS7525724.1"/>
    <property type="molecule type" value="Genomic_DNA"/>
</dbReference>
<keyword evidence="7" id="KW-0315">Glutamine amidotransferase</keyword>
<evidence type="ECO:0000256" key="5">
    <source>
        <dbReference type="ARBA" id="ARBA00022741"/>
    </source>
</evidence>
<gene>
    <name evidence="11" type="ORF">KHM83_03430</name>
</gene>
<dbReference type="InterPro" id="IPR029062">
    <property type="entry name" value="Class_I_gatase-like"/>
</dbReference>
<evidence type="ECO:0000313" key="12">
    <source>
        <dbReference type="Proteomes" id="UP000746471"/>
    </source>
</evidence>